<feature type="region of interest" description="Disordered" evidence="2">
    <location>
        <begin position="108"/>
        <end position="152"/>
    </location>
</feature>
<dbReference type="EMBL" id="NWGY01000001">
    <property type="protein sequence ID" value="MDV3662466.1"/>
    <property type="molecule type" value="Genomic_DNA"/>
</dbReference>
<accession>A0AAE4NX82</accession>
<dbReference type="Proteomes" id="UP001189000">
    <property type="component" value="Unassembled WGS sequence"/>
</dbReference>
<evidence type="ECO:0000313" key="3">
    <source>
        <dbReference type="EMBL" id="MDV3662466.1"/>
    </source>
</evidence>
<name>A0AAE4NX82_9FLAO</name>
<evidence type="ECO:0000256" key="1">
    <source>
        <dbReference type="SAM" id="Coils"/>
    </source>
</evidence>
<evidence type="ECO:0000256" key="2">
    <source>
        <dbReference type="SAM" id="MobiDB-lite"/>
    </source>
</evidence>
<comment type="caution">
    <text evidence="3">The sequence shown here is derived from an EMBL/GenBank/DDBJ whole genome shotgun (WGS) entry which is preliminary data.</text>
</comment>
<gene>
    <name evidence="3" type="ORF">CMU51_00125</name>
</gene>
<dbReference type="AlphaFoldDB" id="A0AAE4NX82"/>
<organism evidence="3 4">
    <name type="scientific">Elizabethkingia anophelis</name>
    <dbReference type="NCBI Taxonomy" id="1117645"/>
    <lineage>
        <taxon>Bacteria</taxon>
        <taxon>Pseudomonadati</taxon>
        <taxon>Bacteroidota</taxon>
        <taxon>Flavobacteriia</taxon>
        <taxon>Flavobacteriales</taxon>
        <taxon>Weeksellaceae</taxon>
        <taxon>Elizabethkingia</taxon>
    </lineage>
</organism>
<reference evidence="3" key="1">
    <citation type="submission" date="2023-02" db="EMBL/GenBank/DDBJ databases">
        <title>Elizabethkingia anophelis draft genomes.</title>
        <authorList>
            <person name="Nicholson A.C."/>
            <person name="Whitney A.M."/>
            <person name="Humrighouse B.W."/>
            <person name="Villarma A."/>
            <person name="Bell M."/>
            <person name="Mcquiston J."/>
        </authorList>
    </citation>
    <scope>NUCLEOTIDE SEQUENCE</scope>
    <source>
        <strain evidence="3">B4955</strain>
    </source>
</reference>
<sequence>MKYPKLTAFLGIMAVNIHSGLFGAKAHARLDEESLQKLEDHLSEKGNEDIQQKLDNLQEKYNTLETASSSLKNAVTQALELNGLSAELSDNATEADAVVLLGNKCKEYGASDNRHSFPKNDGQEKEDEPDPSKDYQHNKVMTQKFDFPKIKE</sequence>
<feature type="coiled-coil region" evidence="1">
    <location>
        <begin position="47"/>
        <end position="74"/>
    </location>
</feature>
<evidence type="ECO:0000313" key="4">
    <source>
        <dbReference type="Proteomes" id="UP001189000"/>
    </source>
</evidence>
<proteinExistence type="predicted"/>
<keyword evidence="1" id="KW-0175">Coiled coil</keyword>
<protein>
    <submittedName>
        <fullName evidence="3">Uncharacterized protein</fullName>
    </submittedName>
</protein>